<dbReference type="Gene3D" id="4.10.60.10">
    <property type="entry name" value="Zinc finger, CCHC-type"/>
    <property type="match status" value="1"/>
</dbReference>
<reference evidence="7" key="1">
    <citation type="journal article" date="2022" name="Int. J. Mol. Sci.">
        <title>Draft Genome of Tanacetum Coccineum: Genomic Comparison of Closely Related Tanacetum-Family Plants.</title>
        <authorList>
            <person name="Yamashiro T."/>
            <person name="Shiraishi A."/>
            <person name="Nakayama K."/>
            <person name="Satake H."/>
        </authorList>
    </citation>
    <scope>NUCLEOTIDE SEQUENCE</scope>
</reference>
<dbReference type="SUPFAM" id="SSF53098">
    <property type="entry name" value="Ribonuclease H-like"/>
    <property type="match status" value="1"/>
</dbReference>
<gene>
    <name evidence="7" type="ORF">Tco_1006001</name>
</gene>
<dbReference type="PANTHER" id="PTHR42648">
    <property type="entry name" value="TRANSPOSASE, PUTATIVE-RELATED"/>
    <property type="match status" value="1"/>
</dbReference>
<dbReference type="EMBL" id="BQNB010017379">
    <property type="protein sequence ID" value="GJT62468.1"/>
    <property type="molecule type" value="Genomic_DNA"/>
</dbReference>
<protein>
    <submittedName>
        <fullName evidence="7">Retrovirus-related pol polyprotein from transposon TNT 1-94</fullName>
    </submittedName>
</protein>
<keyword evidence="1" id="KW-0378">Hydrolase</keyword>
<dbReference type="InterPro" id="IPR039537">
    <property type="entry name" value="Retrotran_Ty1/copia-like"/>
</dbReference>
<evidence type="ECO:0000313" key="7">
    <source>
        <dbReference type="EMBL" id="GJT62468.1"/>
    </source>
</evidence>
<dbReference type="InterPro" id="IPR036875">
    <property type="entry name" value="Znf_CCHC_sf"/>
</dbReference>
<keyword evidence="2" id="KW-0479">Metal-binding</keyword>
<keyword evidence="8" id="KW-1185">Reference proteome</keyword>
<evidence type="ECO:0000259" key="6">
    <source>
        <dbReference type="PROSITE" id="PS50994"/>
    </source>
</evidence>
<dbReference type="Proteomes" id="UP001151760">
    <property type="component" value="Unassembled WGS sequence"/>
</dbReference>
<feature type="compositionally biased region" description="Basic residues" evidence="4">
    <location>
        <begin position="1"/>
        <end position="11"/>
    </location>
</feature>
<comment type="caution">
    <text evidence="7">The sequence shown here is derived from an EMBL/GenBank/DDBJ whole genome shotgun (WGS) entry which is preliminary data.</text>
</comment>
<feature type="region of interest" description="Disordered" evidence="4">
    <location>
        <begin position="392"/>
        <end position="465"/>
    </location>
</feature>
<sequence>MQSLIHQHRTRANTSGTGGNYLGQQRVLKCFNCQGEGHMARQCPNPKRKKDATWFKEKVLLVEAQGNEGLLIQSVITHNEASQADNLDAYDSDRDEISTAKAVLMANLSSYGPDVLSEYLIESQNAAVQDTNSSAQQDALILSMFEQPSNQKKNAQFADFEKEINNLKQTLSEQSKEKELSTKTFNVFKNESKEKEAKNIDTEIALEKKVKELDNIIYKMGQSAQIEAPRELSKITPNALTEREWGFEHTKAIFQNEIIPFLKSLQDIFNVFDKDLSNEERKLLSNAATIAPGMYKLDLVILAPKVKNNREAHEYYLKHTMEQAAILREVVEQAKSRNPLDSASYSACMYVKLIQELLGYVRDTCPDIHKPSEKLVAVTPINKKKTVRFADTAASSSNMPKVTNRPLLSSTGVKPSTSASGSKPSGNTKNDRISRTPSSNEKNKVEVQSRKVKSKLNKQNSDSKNVCNEHVKHPVKGAQALCSVCNECLFDANHAMCLIDHVNSMNVRDKSASKKNKKRKEWKPTRKVFNSVGYKWKPTGRTFTLVGNACPLTRITATNKVPLRVPIPLEVVAPEHVVTRVYIRRPKVPKSVPNSKTKVVQIVLWYLDSSCSKHMTGDRSQLTNFVHKFLGTIKFGNDQVAKIMGYGDYQIGNVTILRVYYVEGLGHNLFSIGQLCDSDLEVAFRKHTCFVCNLESVNLLSGSRGTNLYSLFIGDMMASSLICLLLKSTKTKSWLWHRHLYHLNFDAINHLARHGLVRGLLRLKFEKDHLCSACAMGKRKKQSHKPKSEDINQVKLYLLHIDLSSKDEAPDFIIKFLKMIQVRLNAAVRNIRTDNGTEFINQTLRDYYEQVGISYETSIAQTLQQNGVVERRNCTLVEAARTMLIYVKAPYFNGPKQLLSHLTAIASEQNSLEPALYEMTLATLSLGLIPNPPPSAPLIPPSRYEWDLVFQPVFDELFSPLASVTSPVLIEEATAPVKSTGLPSSTIVDQDAPSPSTSQTTPQSQSQTIPLYAEEESHDLEVAYMSNNPYFGIPIPETISEESSSLNVNSITVHSDTPISEHLSKWIKDHPLQNIIGDPSRPVSTRLKLYEKALFCYYDAFLTSVEPNTYKDALTQSCCIQRISLRGFPAQSVGSSNINVLDPPCLLVLITGTSQSRQHGLFVTTCELYGVQQEYLDIFKTAVVPTDAIDQMVKPILQVTKLVKPAMDTPIEDV</sequence>
<dbReference type="InterPro" id="IPR012337">
    <property type="entry name" value="RNaseH-like_sf"/>
</dbReference>
<keyword evidence="2" id="KW-0862">Zinc</keyword>
<evidence type="ECO:0000256" key="3">
    <source>
        <dbReference type="SAM" id="Coils"/>
    </source>
</evidence>
<dbReference type="Pfam" id="PF22936">
    <property type="entry name" value="Pol_BBD"/>
    <property type="match status" value="1"/>
</dbReference>
<dbReference type="InterPro" id="IPR025724">
    <property type="entry name" value="GAG-pre-integrase_dom"/>
</dbReference>
<dbReference type="InterPro" id="IPR036397">
    <property type="entry name" value="RNaseH_sf"/>
</dbReference>
<dbReference type="Pfam" id="PF00098">
    <property type="entry name" value="zf-CCHC"/>
    <property type="match status" value="1"/>
</dbReference>
<dbReference type="SUPFAM" id="SSF57756">
    <property type="entry name" value="Retrovirus zinc finger-like domains"/>
    <property type="match status" value="1"/>
</dbReference>
<dbReference type="Pfam" id="PF13976">
    <property type="entry name" value="gag_pre-integrs"/>
    <property type="match status" value="1"/>
</dbReference>
<evidence type="ECO:0000259" key="5">
    <source>
        <dbReference type="PROSITE" id="PS50158"/>
    </source>
</evidence>
<evidence type="ECO:0000256" key="4">
    <source>
        <dbReference type="SAM" id="MobiDB-lite"/>
    </source>
</evidence>
<feature type="compositionally biased region" description="Polar residues" evidence="4">
    <location>
        <begin position="393"/>
        <end position="428"/>
    </location>
</feature>
<dbReference type="Gene3D" id="3.30.420.10">
    <property type="entry name" value="Ribonuclease H-like superfamily/Ribonuclease H"/>
    <property type="match status" value="1"/>
</dbReference>
<feature type="domain" description="Integrase catalytic" evidence="6">
    <location>
        <begin position="805"/>
        <end position="942"/>
    </location>
</feature>
<proteinExistence type="predicted"/>
<dbReference type="InterPro" id="IPR054722">
    <property type="entry name" value="PolX-like_BBD"/>
</dbReference>
<dbReference type="InterPro" id="IPR001878">
    <property type="entry name" value="Znf_CCHC"/>
</dbReference>
<dbReference type="PANTHER" id="PTHR42648:SF18">
    <property type="entry name" value="RETROTRANSPOSON, UNCLASSIFIED-LIKE PROTEIN"/>
    <property type="match status" value="1"/>
</dbReference>
<feature type="domain" description="CCHC-type" evidence="5">
    <location>
        <begin position="29"/>
        <end position="45"/>
    </location>
</feature>
<reference evidence="7" key="2">
    <citation type="submission" date="2022-01" db="EMBL/GenBank/DDBJ databases">
        <authorList>
            <person name="Yamashiro T."/>
            <person name="Shiraishi A."/>
            <person name="Satake H."/>
            <person name="Nakayama K."/>
        </authorList>
    </citation>
    <scope>NUCLEOTIDE SEQUENCE</scope>
</reference>
<feature type="region of interest" description="Disordered" evidence="4">
    <location>
        <begin position="980"/>
        <end position="1008"/>
    </location>
</feature>
<organism evidence="7 8">
    <name type="scientific">Tanacetum coccineum</name>
    <dbReference type="NCBI Taxonomy" id="301880"/>
    <lineage>
        <taxon>Eukaryota</taxon>
        <taxon>Viridiplantae</taxon>
        <taxon>Streptophyta</taxon>
        <taxon>Embryophyta</taxon>
        <taxon>Tracheophyta</taxon>
        <taxon>Spermatophyta</taxon>
        <taxon>Magnoliopsida</taxon>
        <taxon>eudicotyledons</taxon>
        <taxon>Gunneridae</taxon>
        <taxon>Pentapetalae</taxon>
        <taxon>asterids</taxon>
        <taxon>campanulids</taxon>
        <taxon>Asterales</taxon>
        <taxon>Asteraceae</taxon>
        <taxon>Asteroideae</taxon>
        <taxon>Anthemideae</taxon>
        <taxon>Anthemidinae</taxon>
        <taxon>Tanacetum</taxon>
    </lineage>
</organism>
<evidence type="ECO:0000313" key="8">
    <source>
        <dbReference type="Proteomes" id="UP001151760"/>
    </source>
</evidence>
<dbReference type="InterPro" id="IPR001584">
    <property type="entry name" value="Integrase_cat-core"/>
</dbReference>
<evidence type="ECO:0000256" key="1">
    <source>
        <dbReference type="ARBA" id="ARBA00022670"/>
    </source>
</evidence>
<feature type="compositionally biased region" description="Low complexity" evidence="4">
    <location>
        <begin position="993"/>
        <end position="1008"/>
    </location>
</feature>
<accession>A0ABQ5FHE7</accession>
<feature type="region of interest" description="Disordered" evidence="4">
    <location>
        <begin position="1"/>
        <end position="20"/>
    </location>
</feature>
<dbReference type="PROSITE" id="PS50994">
    <property type="entry name" value="INTEGRASE"/>
    <property type="match status" value="1"/>
</dbReference>
<evidence type="ECO:0000256" key="2">
    <source>
        <dbReference type="PROSITE-ProRule" id="PRU00047"/>
    </source>
</evidence>
<keyword evidence="2" id="KW-0863">Zinc-finger</keyword>
<dbReference type="SMART" id="SM00343">
    <property type="entry name" value="ZnF_C2HC"/>
    <property type="match status" value="1"/>
</dbReference>
<feature type="coiled-coil region" evidence="3">
    <location>
        <begin position="150"/>
        <end position="177"/>
    </location>
</feature>
<dbReference type="PROSITE" id="PS50158">
    <property type="entry name" value="ZF_CCHC"/>
    <property type="match status" value="1"/>
</dbReference>
<keyword evidence="3" id="KW-0175">Coiled coil</keyword>
<keyword evidence="1" id="KW-0645">Protease</keyword>
<name>A0ABQ5FHE7_9ASTR</name>